<evidence type="ECO:0000256" key="2">
    <source>
        <dbReference type="ARBA" id="ARBA00004651"/>
    </source>
</evidence>
<keyword evidence="13 14" id="KW-0472">Membrane</keyword>
<keyword evidence="6" id="KW-0808">Transferase</keyword>
<evidence type="ECO:0000256" key="9">
    <source>
        <dbReference type="ARBA" id="ARBA00022777"/>
    </source>
</evidence>
<evidence type="ECO:0000256" key="4">
    <source>
        <dbReference type="ARBA" id="ARBA00022475"/>
    </source>
</evidence>
<dbReference type="InterPro" id="IPR050398">
    <property type="entry name" value="HssS/ArlS-like"/>
</dbReference>
<evidence type="ECO:0000256" key="5">
    <source>
        <dbReference type="ARBA" id="ARBA00022553"/>
    </source>
</evidence>
<dbReference type="PANTHER" id="PTHR45528">
    <property type="entry name" value="SENSOR HISTIDINE KINASE CPXA"/>
    <property type="match status" value="1"/>
</dbReference>
<evidence type="ECO:0000256" key="1">
    <source>
        <dbReference type="ARBA" id="ARBA00000085"/>
    </source>
</evidence>
<dbReference type="InterPro" id="IPR003661">
    <property type="entry name" value="HisK_dim/P_dom"/>
</dbReference>
<feature type="transmembrane region" description="Helical" evidence="14">
    <location>
        <begin position="546"/>
        <end position="565"/>
    </location>
</feature>
<evidence type="ECO:0000256" key="3">
    <source>
        <dbReference type="ARBA" id="ARBA00012438"/>
    </source>
</evidence>
<dbReference type="Pfam" id="PF00512">
    <property type="entry name" value="HisKA"/>
    <property type="match status" value="1"/>
</dbReference>
<protein>
    <recommendedName>
        <fullName evidence="3">histidine kinase</fullName>
        <ecNumber evidence="3">2.7.13.3</ecNumber>
    </recommendedName>
</protein>
<dbReference type="InterPro" id="IPR003594">
    <property type="entry name" value="HATPase_dom"/>
</dbReference>
<proteinExistence type="predicted"/>
<dbReference type="Gene3D" id="1.10.287.130">
    <property type="match status" value="1"/>
</dbReference>
<comment type="caution">
    <text evidence="16">The sequence shown here is derived from an EMBL/GenBank/DDBJ whole genome shotgun (WGS) entry which is preliminary data.</text>
</comment>
<evidence type="ECO:0000256" key="10">
    <source>
        <dbReference type="ARBA" id="ARBA00022840"/>
    </source>
</evidence>
<dbReference type="Pfam" id="PF02518">
    <property type="entry name" value="HATPase_c"/>
    <property type="match status" value="1"/>
</dbReference>
<evidence type="ECO:0000313" key="16">
    <source>
        <dbReference type="EMBL" id="MSS40909.1"/>
    </source>
</evidence>
<dbReference type="AlphaFoldDB" id="A0A844FCP6"/>
<evidence type="ECO:0000256" key="6">
    <source>
        <dbReference type="ARBA" id="ARBA00022679"/>
    </source>
</evidence>
<keyword evidence="5" id="KW-0597">Phosphoprotein</keyword>
<evidence type="ECO:0000256" key="11">
    <source>
        <dbReference type="ARBA" id="ARBA00022989"/>
    </source>
</evidence>
<dbReference type="EC" id="2.7.13.3" evidence="3"/>
<dbReference type="SUPFAM" id="SSF47384">
    <property type="entry name" value="Homodimeric domain of signal transducing histidine kinase"/>
    <property type="match status" value="1"/>
</dbReference>
<feature type="domain" description="Histidine kinase" evidence="15">
    <location>
        <begin position="657"/>
        <end position="871"/>
    </location>
</feature>
<dbReference type="InterPro" id="IPR005467">
    <property type="entry name" value="His_kinase_dom"/>
</dbReference>
<feature type="transmembrane region" description="Helical" evidence="14">
    <location>
        <begin position="493"/>
        <end position="515"/>
    </location>
</feature>
<dbReference type="GO" id="GO:0005886">
    <property type="term" value="C:plasma membrane"/>
    <property type="evidence" value="ECO:0007669"/>
    <property type="project" value="UniProtKB-SubCell"/>
</dbReference>
<dbReference type="CDD" id="cd00082">
    <property type="entry name" value="HisKA"/>
    <property type="match status" value="1"/>
</dbReference>
<dbReference type="SUPFAM" id="SSF55874">
    <property type="entry name" value="ATPase domain of HSP90 chaperone/DNA topoisomerase II/histidine kinase"/>
    <property type="match status" value="1"/>
</dbReference>
<keyword evidence="9 16" id="KW-0418">Kinase</keyword>
<name>A0A844FCP6_CLOSV</name>
<accession>A0A844FCP6</accession>
<dbReference type="InterPro" id="IPR036890">
    <property type="entry name" value="HATPase_C_sf"/>
</dbReference>
<dbReference type="SMART" id="SM00387">
    <property type="entry name" value="HATPase_c"/>
    <property type="match status" value="1"/>
</dbReference>
<sequence>MKQQWYKSNVAKGILIVTQHILLVVMITSFLWMMSYPALRGELFVGKPAKKYEDTVSFGNQLNNISHDVVNGVELRKKFETDGIYDPLRVVDIENYYLNSKISDEDASGLAYSLQDLYNWGEELYDKGEISYDSGLEMAYTSEETPGDDNIIVCKRSNDTYHYYYYSEFKDLIDSDMLRFVISNESEEMSGEDILDELHNGSRNEGENRGQQFKGLQDAEGRIEYIDCWSYDGTWMEEKYPPLGEKSIIDIVNNNPKWNGRLNEAFDMLHSTINAVFGEVSAYNELEELYQEGDTNLAYMYVDEDTGQVYTNRKEYEDYSKVEENLKKIRGMGKYTIVRPKLADFESNLKDTDATQWRDAIKYSVGGKNFVYAVGVDTSYPIQDDFHAENIMYEKYGSNARSIAILGVFAAILFIIFMVWLTSIAGRNMKDEELHLNWFDHIKTELVAVIIGLLWGIPLMLAYSGIPVSSFKAYDDGRTLVYQADYIYNAPPYMMAGGIIAAYTCGMFLIGYLSLVRRIKARTLWSNSVLKWFFGFVGQLFRNLHAIWKVVLLFGVFAVIHWIAYISMGDGIWLFLALTVEAVAFVFLIRQTIGRQRIKKGIEKISGGEVDYKIPIYGLGNEQSDIAQRVNSIGEGLDAALEESMKSERLKTDLITNVSHDIKTPLTSIINYVELLKQENFEDPKIQRYLEVLEAKSQRLKTLTEDVVEASKVSSGNITLEYMNINLVEMIQQTSGEFEEKFKARNLKEVLTLPEQEAIIRVDGRRMWRVLENIYNNAAKYAMEGTRIYADLEVRDLSAVFNLKNVSEQQLNITADELTERFIRGDISRSTEGSGLGLSIAKTLTQMQGGKFDLYVDGDLFRVTITFPIVLAKADNEPADDGRINDGQTEA</sequence>
<dbReference type="Proteomes" id="UP000462363">
    <property type="component" value="Unassembled WGS sequence"/>
</dbReference>
<keyword evidence="4" id="KW-1003">Cell membrane</keyword>
<dbReference type="PANTHER" id="PTHR45528:SF1">
    <property type="entry name" value="SENSOR HISTIDINE KINASE CPXA"/>
    <property type="match status" value="1"/>
</dbReference>
<evidence type="ECO:0000256" key="7">
    <source>
        <dbReference type="ARBA" id="ARBA00022692"/>
    </source>
</evidence>
<feature type="transmembrane region" description="Helical" evidence="14">
    <location>
        <begin position="403"/>
        <end position="425"/>
    </location>
</feature>
<feature type="transmembrane region" description="Helical" evidence="14">
    <location>
        <begin position="446"/>
        <end position="466"/>
    </location>
</feature>
<evidence type="ECO:0000313" key="17">
    <source>
        <dbReference type="Proteomes" id="UP000462363"/>
    </source>
</evidence>
<dbReference type="Gene3D" id="3.30.565.10">
    <property type="entry name" value="Histidine kinase-like ATPase, C-terminal domain"/>
    <property type="match status" value="1"/>
</dbReference>
<organism evidence="16 17">
    <name type="scientific">Clostridium scindens (strain JCM 10418 / VPI 12708)</name>
    <dbReference type="NCBI Taxonomy" id="29347"/>
    <lineage>
        <taxon>Bacteria</taxon>
        <taxon>Bacillati</taxon>
        <taxon>Bacillota</taxon>
        <taxon>Clostridia</taxon>
        <taxon>Lachnospirales</taxon>
        <taxon>Lachnospiraceae</taxon>
    </lineage>
</organism>
<dbReference type="RefSeq" id="WP_154321929.1">
    <property type="nucleotide sequence ID" value="NZ_CP045695.1"/>
</dbReference>
<keyword evidence="12" id="KW-0902">Two-component regulatory system</keyword>
<keyword evidence="10" id="KW-0067">ATP-binding</keyword>
<keyword evidence="8" id="KW-0547">Nucleotide-binding</keyword>
<keyword evidence="11 14" id="KW-1133">Transmembrane helix</keyword>
<dbReference type="EMBL" id="VUMB01000022">
    <property type="protein sequence ID" value="MSS40909.1"/>
    <property type="molecule type" value="Genomic_DNA"/>
</dbReference>
<evidence type="ECO:0000256" key="12">
    <source>
        <dbReference type="ARBA" id="ARBA00023012"/>
    </source>
</evidence>
<evidence type="ECO:0000256" key="14">
    <source>
        <dbReference type="SAM" id="Phobius"/>
    </source>
</evidence>
<evidence type="ECO:0000256" key="8">
    <source>
        <dbReference type="ARBA" id="ARBA00022741"/>
    </source>
</evidence>
<comment type="subcellular location">
    <subcellularLocation>
        <location evidence="2">Cell membrane</location>
        <topology evidence="2">Multi-pass membrane protein</topology>
    </subcellularLocation>
</comment>
<dbReference type="SMART" id="SM00388">
    <property type="entry name" value="HisKA"/>
    <property type="match status" value="1"/>
</dbReference>
<gene>
    <name evidence="16" type="ORF">FYJ37_11250</name>
</gene>
<comment type="catalytic activity">
    <reaction evidence="1">
        <text>ATP + protein L-histidine = ADP + protein N-phospho-L-histidine.</text>
        <dbReference type="EC" id="2.7.13.3"/>
    </reaction>
</comment>
<feature type="transmembrane region" description="Helical" evidence="14">
    <location>
        <begin position="12"/>
        <end position="34"/>
    </location>
</feature>
<dbReference type="PROSITE" id="PS50109">
    <property type="entry name" value="HIS_KIN"/>
    <property type="match status" value="1"/>
</dbReference>
<dbReference type="GO" id="GO:0000155">
    <property type="term" value="F:phosphorelay sensor kinase activity"/>
    <property type="evidence" value="ECO:0007669"/>
    <property type="project" value="InterPro"/>
</dbReference>
<evidence type="ECO:0000259" key="15">
    <source>
        <dbReference type="PROSITE" id="PS50109"/>
    </source>
</evidence>
<dbReference type="GO" id="GO:0005524">
    <property type="term" value="F:ATP binding"/>
    <property type="evidence" value="ECO:0007669"/>
    <property type="project" value="UniProtKB-KW"/>
</dbReference>
<dbReference type="InterPro" id="IPR036097">
    <property type="entry name" value="HisK_dim/P_sf"/>
</dbReference>
<feature type="transmembrane region" description="Helical" evidence="14">
    <location>
        <begin position="571"/>
        <end position="589"/>
    </location>
</feature>
<keyword evidence="7 14" id="KW-0812">Transmembrane</keyword>
<evidence type="ECO:0000256" key="13">
    <source>
        <dbReference type="ARBA" id="ARBA00023136"/>
    </source>
</evidence>
<reference evidence="16 17" key="1">
    <citation type="submission" date="2019-08" db="EMBL/GenBank/DDBJ databases">
        <title>In-depth cultivation of the pig gut microbiome towards novel bacterial diversity and tailored functional studies.</title>
        <authorList>
            <person name="Wylensek D."/>
            <person name="Hitch T.C.A."/>
            <person name="Clavel T."/>
        </authorList>
    </citation>
    <scope>NUCLEOTIDE SEQUENCE [LARGE SCALE GENOMIC DNA]</scope>
    <source>
        <strain evidence="16 17">BL-389-WT-3D</strain>
    </source>
</reference>